<feature type="chain" id="PRO_5028835653" evidence="1">
    <location>
        <begin position="26"/>
        <end position="79"/>
    </location>
</feature>
<accession>A0A7C8JHC2</accession>
<evidence type="ECO:0000313" key="2">
    <source>
        <dbReference type="EMBL" id="KAF3104055.1"/>
    </source>
</evidence>
<sequence length="79" mass="8643">MKMHIHTLFILAVLSIASTMPFTMAQRDPNTVGTAQREMLVRRPVFTKIQRVRRDTSGIAVGGNLARSLGGSVPIVVPK</sequence>
<gene>
    <name evidence="2" type="ORF">TWF102_003432</name>
</gene>
<comment type="caution">
    <text evidence="2">The sequence shown here is derived from an EMBL/GenBank/DDBJ whole genome shotgun (WGS) entry which is preliminary data.</text>
</comment>
<reference evidence="2 3" key="1">
    <citation type="submission" date="2019-06" db="EMBL/GenBank/DDBJ databases">
        <authorList>
            <person name="Palmer J.M."/>
        </authorList>
    </citation>
    <scope>NUCLEOTIDE SEQUENCE [LARGE SCALE GENOMIC DNA]</scope>
    <source>
        <strain evidence="2 3">TWF102</strain>
    </source>
</reference>
<dbReference type="Proteomes" id="UP000475325">
    <property type="component" value="Unassembled WGS sequence"/>
</dbReference>
<dbReference type="AlphaFoldDB" id="A0A7C8JHC2"/>
<evidence type="ECO:0000313" key="3">
    <source>
        <dbReference type="Proteomes" id="UP000475325"/>
    </source>
</evidence>
<protein>
    <submittedName>
        <fullName evidence="2">Uncharacterized protein</fullName>
    </submittedName>
</protein>
<name>A0A7C8JHC2_ORBOL</name>
<organism evidence="2 3">
    <name type="scientific">Orbilia oligospora</name>
    <name type="common">Nematode-trapping fungus</name>
    <name type="synonym">Arthrobotrys oligospora</name>
    <dbReference type="NCBI Taxonomy" id="2813651"/>
    <lineage>
        <taxon>Eukaryota</taxon>
        <taxon>Fungi</taxon>
        <taxon>Dikarya</taxon>
        <taxon>Ascomycota</taxon>
        <taxon>Pezizomycotina</taxon>
        <taxon>Orbiliomycetes</taxon>
        <taxon>Orbiliales</taxon>
        <taxon>Orbiliaceae</taxon>
        <taxon>Orbilia</taxon>
    </lineage>
</organism>
<keyword evidence="1" id="KW-0732">Signal</keyword>
<dbReference type="EMBL" id="WIQW01000017">
    <property type="protein sequence ID" value="KAF3104055.1"/>
    <property type="molecule type" value="Genomic_DNA"/>
</dbReference>
<proteinExistence type="predicted"/>
<feature type="signal peptide" evidence="1">
    <location>
        <begin position="1"/>
        <end position="25"/>
    </location>
</feature>
<evidence type="ECO:0000256" key="1">
    <source>
        <dbReference type="SAM" id="SignalP"/>
    </source>
</evidence>